<dbReference type="STRING" id="1348624.GCA_001591545_02891"/>
<organism evidence="3 4">
    <name type="scientific">Lederbergia lenta</name>
    <name type="common">Bacillus lentus</name>
    <dbReference type="NCBI Taxonomy" id="1467"/>
    <lineage>
        <taxon>Bacteria</taxon>
        <taxon>Bacillati</taxon>
        <taxon>Bacillota</taxon>
        <taxon>Bacilli</taxon>
        <taxon>Bacillales</taxon>
        <taxon>Bacillaceae</taxon>
        <taxon>Lederbergia</taxon>
    </lineage>
</organism>
<keyword evidence="1" id="KW-1133">Transmembrane helix</keyword>
<keyword evidence="1" id="KW-0812">Transmembrane</keyword>
<proteinExistence type="predicted"/>
<protein>
    <submittedName>
        <fullName evidence="3">YlaD protein</fullName>
    </submittedName>
</protein>
<dbReference type="Pfam" id="PF13490">
    <property type="entry name" value="zf-HC2"/>
    <property type="match status" value="1"/>
</dbReference>
<accession>A0A2X4ZFE5</accession>
<feature type="transmembrane region" description="Helical" evidence="1">
    <location>
        <begin position="71"/>
        <end position="89"/>
    </location>
</feature>
<gene>
    <name evidence="3" type="ORF">NCTC4824_04047</name>
</gene>
<name>A0A2X4ZFE5_LEDLE</name>
<dbReference type="EMBL" id="LS483476">
    <property type="protein sequence ID" value="SQI63345.1"/>
    <property type="molecule type" value="Genomic_DNA"/>
</dbReference>
<evidence type="ECO:0000313" key="3">
    <source>
        <dbReference type="EMBL" id="SQI63345.1"/>
    </source>
</evidence>
<feature type="transmembrane region" description="Helical" evidence="1">
    <location>
        <begin position="146"/>
        <end position="175"/>
    </location>
</feature>
<keyword evidence="1" id="KW-0472">Membrane</keyword>
<feature type="transmembrane region" description="Helical" evidence="1">
    <location>
        <begin position="95"/>
        <end position="113"/>
    </location>
</feature>
<evidence type="ECO:0000259" key="2">
    <source>
        <dbReference type="Pfam" id="PF13490"/>
    </source>
</evidence>
<dbReference type="AlphaFoldDB" id="A0A2X4ZFE5"/>
<dbReference type="RefSeq" id="WP_066143522.1">
    <property type="nucleotide sequence ID" value="NZ_CBCSGM010000004.1"/>
</dbReference>
<dbReference type="InterPro" id="IPR027383">
    <property type="entry name" value="Znf_put"/>
</dbReference>
<evidence type="ECO:0000313" key="4">
    <source>
        <dbReference type="Proteomes" id="UP000249134"/>
    </source>
</evidence>
<sequence>MNKDCFIAEDLLPLYNDGLLQEETDEWLESHLKSCQKCNELAQLTKEPVEKETIISPVNHDKMMEKIKLKLSIYQIIFVGISFFFAIKTSLLNESFGFILSYTVLGVITYLFYRNFLIVTAIAFLPIFLWDIFQSFSMYVDGDTSLLLGIIGSAFLALIHLIFALMGSVIGLLILKLKKRG</sequence>
<evidence type="ECO:0000256" key="1">
    <source>
        <dbReference type="SAM" id="Phobius"/>
    </source>
</evidence>
<dbReference type="Proteomes" id="UP000249134">
    <property type="component" value="Chromosome 1"/>
</dbReference>
<dbReference type="KEGG" id="blen:NCTC4824_04047"/>
<keyword evidence="4" id="KW-1185">Reference proteome</keyword>
<reference evidence="3 4" key="1">
    <citation type="submission" date="2018-06" db="EMBL/GenBank/DDBJ databases">
        <authorList>
            <consortium name="Pathogen Informatics"/>
            <person name="Doyle S."/>
        </authorList>
    </citation>
    <scope>NUCLEOTIDE SEQUENCE [LARGE SCALE GENOMIC DNA]</scope>
    <source>
        <strain evidence="3 4">NCTC4824</strain>
    </source>
</reference>
<feature type="domain" description="Putative zinc-finger" evidence="2">
    <location>
        <begin position="7"/>
        <end position="38"/>
    </location>
</feature>
<feature type="transmembrane region" description="Helical" evidence="1">
    <location>
        <begin position="118"/>
        <end position="140"/>
    </location>
</feature>